<keyword evidence="2" id="KW-1185">Reference proteome</keyword>
<protein>
    <submittedName>
        <fullName evidence="1">DinB family protein</fullName>
    </submittedName>
</protein>
<comment type="caution">
    <text evidence="1">The sequence shown here is derived from an EMBL/GenBank/DDBJ whole genome shotgun (WGS) entry which is preliminary data.</text>
</comment>
<dbReference type="Gene3D" id="1.20.120.450">
    <property type="entry name" value="dinb family like domain"/>
    <property type="match status" value="1"/>
</dbReference>
<dbReference type="EMBL" id="BAAAQR010000014">
    <property type="protein sequence ID" value="GAA2154008.1"/>
    <property type="molecule type" value="Genomic_DNA"/>
</dbReference>
<reference evidence="2" key="1">
    <citation type="journal article" date="2019" name="Int. J. Syst. Evol. Microbiol.">
        <title>The Global Catalogue of Microorganisms (GCM) 10K type strain sequencing project: providing services to taxonomists for standard genome sequencing and annotation.</title>
        <authorList>
            <consortium name="The Broad Institute Genomics Platform"/>
            <consortium name="The Broad Institute Genome Sequencing Center for Infectious Disease"/>
            <person name="Wu L."/>
            <person name="Ma J."/>
        </authorList>
    </citation>
    <scope>NUCLEOTIDE SEQUENCE [LARGE SCALE GENOMIC DNA]</scope>
    <source>
        <strain evidence="2">JCM 16022</strain>
    </source>
</reference>
<evidence type="ECO:0000313" key="2">
    <source>
        <dbReference type="Proteomes" id="UP001501771"/>
    </source>
</evidence>
<dbReference type="Proteomes" id="UP001501771">
    <property type="component" value="Unassembled WGS sequence"/>
</dbReference>
<dbReference type="RefSeq" id="WP_344156464.1">
    <property type="nucleotide sequence ID" value="NZ_BAAAQR010000014.1"/>
</dbReference>
<dbReference type="SUPFAM" id="SSF109854">
    <property type="entry name" value="DinB/YfiT-like putative metalloenzymes"/>
    <property type="match status" value="1"/>
</dbReference>
<dbReference type="Pfam" id="PF04978">
    <property type="entry name" value="MST"/>
    <property type="match status" value="1"/>
</dbReference>
<dbReference type="InterPro" id="IPR007061">
    <property type="entry name" value="MST-like"/>
</dbReference>
<name>A0ABP5LV54_9ACTN</name>
<organism evidence="1 2">
    <name type="scientific">Nocardioides koreensis</name>
    <dbReference type="NCBI Taxonomy" id="433651"/>
    <lineage>
        <taxon>Bacteria</taxon>
        <taxon>Bacillati</taxon>
        <taxon>Actinomycetota</taxon>
        <taxon>Actinomycetes</taxon>
        <taxon>Propionibacteriales</taxon>
        <taxon>Nocardioidaceae</taxon>
        <taxon>Nocardioides</taxon>
    </lineage>
</organism>
<dbReference type="InterPro" id="IPR034660">
    <property type="entry name" value="DinB/YfiT-like"/>
</dbReference>
<gene>
    <name evidence="1" type="ORF">GCM10009844_39230</name>
</gene>
<accession>A0ABP5LV54</accession>
<sequence>MSLPDPKQTLVDYLQGARDAILWKLDGLSEYDVRRPMTPTGTNLLGLVKHLASVELGYFGDTFGRPSGIDLPWYRDDADHNDDLFATAEESREWVVDLYRRAWAHAAETFEANDLDTVGHVAHWGNEPVTLHQILVHVATETHHHAGHADIIREMVDGSAGFLRGSSNLPDDGYDWPAYVARVEAAARDAGSIDQNKNVF</sequence>
<evidence type="ECO:0000313" key="1">
    <source>
        <dbReference type="EMBL" id="GAA2154008.1"/>
    </source>
</evidence>
<proteinExistence type="predicted"/>